<dbReference type="InterPro" id="IPR029058">
    <property type="entry name" value="AB_hydrolase_fold"/>
</dbReference>
<accession>A0A381N4L8</accession>
<sequence length="216" mass="23224">MVPAFPGHTHSEGPCLKSVESMADWLNDCLISLEADNISVIAHSQGCLVATEFAYRYPKKLRSVSLIASGYETRVNQALLDAAKNNPEDAISMMLSWGFGSVGHLHQGVIPGNSMITAGKKVMGGNIPQELFTDLTACNAYNNGKLAAGKIKAPVQLILGGKDRMAPKKTGLSFAEALPSPKLDIIDNAGHMVPLEYPSVCRNLLKEFIFLNNPSK</sequence>
<name>A0A381N4L8_9ZZZZ</name>
<protein>
    <recommendedName>
        <fullName evidence="1">AB hydrolase-1 domain-containing protein</fullName>
    </recommendedName>
</protein>
<evidence type="ECO:0000259" key="1">
    <source>
        <dbReference type="Pfam" id="PF00561"/>
    </source>
</evidence>
<dbReference type="InterPro" id="IPR050266">
    <property type="entry name" value="AB_hydrolase_sf"/>
</dbReference>
<dbReference type="PANTHER" id="PTHR43798">
    <property type="entry name" value="MONOACYLGLYCEROL LIPASE"/>
    <property type="match status" value="1"/>
</dbReference>
<dbReference type="AlphaFoldDB" id="A0A381N4L8"/>
<dbReference type="Gene3D" id="3.40.50.1820">
    <property type="entry name" value="alpha/beta hydrolase"/>
    <property type="match status" value="1"/>
</dbReference>
<dbReference type="EMBL" id="UINC01000122">
    <property type="protein sequence ID" value="SUZ49532.1"/>
    <property type="molecule type" value="Genomic_DNA"/>
</dbReference>
<dbReference type="InterPro" id="IPR000073">
    <property type="entry name" value="AB_hydrolase_1"/>
</dbReference>
<dbReference type="GO" id="GO:0016020">
    <property type="term" value="C:membrane"/>
    <property type="evidence" value="ECO:0007669"/>
    <property type="project" value="TreeGrafter"/>
</dbReference>
<dbReference type="SUPFAM" id="SSF53474">
    <property type="entry name" value="alpha/beta-Hydrolases"/>
    <property type="match status" value="1"/>
</dbReference>
<dbReference type="PANTHER" id="PTHR43798:SF33">
    <property type="entry name" value="HYDROLASE, PUTATIVE (AFU_ORTHOLOGUE AFUA_2G14860)-RELATED"/>
    <property type="match status" value="1"/>
</dbReference>
<reference evidence="2" key="1">
    <citation type="submission" date="2018-05" db="EMBL/GenBank/DDBJ databases">
        <authorList>
            <person name="Lanie J.A."/>
            <person name="Ng W.-L."/>
            <person name="Kazmierczak K.M."/>
            <person name="Andrzejewski T.M."/>
            <person name="Davidsen T.M."/>
            <person name="Wayne K.J."/>
            <person name="Tettelin H."/>
            <person name="Glass J.I."/>
            <person name="Rusch D."/>
            <person name="Podicherti R."/>
            <person name="Tsui H.-C.T."/>
            <person name="Winkler M.E."/>
        </authorList>
    </citation>
    <scope>NUCLEOTIDE SEQUENCE</scope>
</reference>
<organism evidence="2">
    <name type="scientific">marine metagenome</name>
    <dbReference type="NCBI Taxonomy" id="408172"/>
    <lineage>
        <taxon>unclassified sequences</taxon>
        <taxon>metagenomes</taxon>
        <taxon>ecological metagenomes</taxon>
    </lineage>
</organism>
<dbReference type="Pfam" id="PF00561">
    <property type="entry name" value="Abhydrolase_1"/>
    <property type="match status" value="1"/>
</dbReference>
<proteinExistence type="predicted"/>
<evidence type="ECO:0000313" key="2">
    <source>
        <dbReference type="EMBL" id="SUZ49532.1"/>
    </source>
</evidence>
<feature type="domain" description="AB hydrolase-1" evidence="1">
    <location>
        <begin position="5"/>
        <end position="196"/>
    </location>
</feature>
<gene>
    <name evidence="2" type="ORF">METZ01_LOCUS2386</name>
</gene>